<dbReference type="Pfam" id="PF02311">
    <property type="entry name" value="AraC_binding"/>
    <property type="match status" value="1"/>
</dbReference>
<dbReference type="InterPro" id="IPR037923">
    <property type="entry name" value="HTH-like"/>
</dbReference>
<gene>
    <name evidence="6" type="ORF">DBZ36_00290</name>
</gene>
<organism evidence="6 7">
    <name type="scientific">Alginatibacterium sediminis</name>
    <dbReference type="NCBI Taxonomy" id="2164068"/>
    <lineage>
        <taxon>Bacteria</taxon>
        <taxon>Pseudomonadati</taxon>
        <taxon>Pseudomonadota</taxon>
        <taxon>Gammaproteobacteria</taxon>
        <taxon>Alteromonadales</taxon>
        <taxon>Alteromonadaceae</taxon>
        <taxon>Alginatibacterium</taxon>
    </lineage>
</organism>
<evidence type="ECO:0000256" key="2">
    <source>
        <dbReference type="ARBA" id="ARBA00023125"/>
    </source>
</evidence>
<keyword evidence="4" id="KW-0804">Transcription</keyword>
<keyword evidence="2" id="KW-0238">DNA-binding</keyword>
<dbReference type="AlphaFoldDB" id="A0A420EN33"/>
<dbReference type="InterPro" id="IPR009057">
    <property type="entry name" value="Homeodomain-like_sf"/>
</dbReference>
<evidence type="ECO:0000313" key="6">
    <source>
        <dbReference type="EMBL" id="RKF22122.1"/>
    </source>
</evidence>
<dbReference type="SMART" id="SM00342">
    <property type="entry name" value="HTH_ARAC"/>
    <property type="match status" value="1"/>
</dbReference>
<keyword evidence="3" id="KW-0010">Activator</keyword>
<dbReference type="PANTHER" id="PTHR46796">
    <property type="entry name" value="HTH-TYPE TRANSCRIPTIONAL ACTIVATOR RHAS-RELATED"/>
    <property type="match status" value="1"/>
</dbReference>
<evidence type="ECO:0000259" key="5">
    <source>
        <dbReference type="PROSITE" id="PS01124"/>
    </source>
</evidence>
<dbReference type="GO" id="GO:0003700">
    <property type="term" value="F:DNA-binding transcription factor activity"/>
    <property type="evidence" value="ECO:0007669"/>
    <property type="project" value="InterPro"/>
</dbReference>
<dbReference type="PROSITE" id="PS01124">
    <property type="entry name" value="HTH_ARAC_FAMILY_2"/>
    <property type="match status" value="1"/>
</dbReference>
<evidence type="ECO:0000313" key="7">
    <source>
        <dbReference type="Proteomes" id="UP000286482"/>
    </source>
</evidence>
<dbReference type="Gene3D" id="2.60.120.10">
    <property type="entry name" value="Jelly Rolls"/>
    <property type="match status" value="1"/>
</dbReference>
<dbReference type="PROSITE" id="PS00041">
    <property type="entry name" value="HTH_ARAC_FAMILY_1"/>
    <property type="match status" value="1"/>
</dbReference>
<dbReference type="InterPro" id="IPR018062">
    <property type="entry name" value="HTH_AraC-typ_CS"/>
</dbReference>
<reference evidence="6 7" key="1">
    <citation type="submission" date="2018-09" db="EMBL/GenBank/DDBJ databases">
        <authorList>
            <person name="Wang Z."/>
        </authorList>
    </citation>
    <scope>NUCLEOTIDE SEQUENCE [LARGE SCALE GENOMIC DNA]</scope>
    <source>
        <strain evidence="6 7">ALS 81</strain>
    </source>
</reference>
<keyword evidence="1" id="KW-0805">Transcription regulation</keyword>
<feature type="domain" description="HTH araC/xylS-type" evidence="5">
    <location>
        <begin position="170"/>
        <end position="267"/>
    </location>
</feature>
<dbReference type="InterPro" id="IPR050204">
    <property type="entry name" value="AraC_XylS_family_regulators"/>
</dbReference>
<evidence type="ECO:0000256" key="3">
    <source>
        <dbReference type="ARBA" id="ARBA00023159"/>
    </source>
</evidence>
<dbReference type="SUPFAM" id="SSF51215">
    <property type="entry name" value="Regulatory protein AraC"/>
    <property type="match status" value="1"/>
</dbReference>
<protein>
    <submittedName>
        <fullName evidence="6">AraC family transcriptional regulator</fullName>
    </submittedName>
</protein>
<evidence type="ECO:0000256" key="1">
    <source>
        <dbReference type="ARBA" id="ARBA00023015"/>
    </source>
</evidence>
<dbReference type="EMBL" id="RAQO01000001">
    <property type="protein sequence ID" value="RKF22122.1"/>
    <property type="molecule type" value="Genomic_DNA"/>
</dbReference>
<dbReference type="Gene3D" id="1.10.10.60">
    <property type="entry name" value="Homeodomain-like"/>
    <property type="match status" value="2"/>
</dbReference>
<dbReference type="GO" id="GO:0043565">
    <property type="term" value="F:sequence-specific DNA binding"/>
    <property type="evidence" value="ECO:0007669"/>
    <property type="project" value="InterPro"/>
</dbReference>
<dbReference type="Proteomes" id="UP000286482">
    <property type="component" value="Unassembled WGS sequence"/>
</dbReference>
<name>A0A420EN33_9ALTE</name>
<accession>A0A420EN33</accession>
<dbReference type="SUPFAM" id="SSF46689">
    <property type="entry name" value="Homeodomain-like"/>
    <property type="match status" value="2"/>
</dbReference>
<evidence type="ECO:0000256" key="4">
    <source>
        <dbReference type="ARBA" id="ARBA00023163"/>
    </source>
</evidence>
<dbReference type="InterPro" id="IPR018060">
    <property type="entry name" value="HTH_AraC"/>
</dbReference>
<proteinExistence type="predicted"/>
<dbReference type="OrthoDB" id="9809338at2"/>
<dbReference type="Pfam" id="PF12833">
    <property type="entry name" value="HTH_18"/>
    <property type="match status" value="1"/>
</dbReference>
<keyword evidence="7" id="KW-1185">Reference proteome</keyword>
<dbReference type="InterPro" id="IPR003313">
    <property type="entry name" value="AraC-bd"/>
</dbReference>
<sequence>MQHDASVDFKQSLICPQIELRKAWASTACYHAHSHDEFSFGLIDQGSACYINGQRTHQIKTGDLVTINPNDVHSCNPEQGFWSYRMLFIDTQWLGGLQQELFNRQDQDYFQFLNDFESSRRLNYYFDTLVSSIEEDNSALDIESNLLSFLEHCFASEVTPIETTSLPVLSRVRDKLLDQIDCNQQLVELAQEAGLSRYQLIRSFKQQYGLSPHAYLLDERIKRSKQMLKNGDTIIDISTRLGFADQAHFQRHFKSRLATTPKAYQSYFL</sequence>
<dbReference type="RefSeq" id="WP_120352925.1">
    <property type="nucleotide sequence ID" value="NZ_RAQO01000001.1"/>
</dbReference>
<dbReference type="InterPro" id="IPR014710">
    <property type="entry name" value="RmlC-like_jellyroll"/>
</dbReference>
<comment type="caution">
    <text evidence="6">The sequence shown here is derived from an EMBL/GenBank/DDBJ whole genome shotgun (WGS) entry which is preliminary data.</text>
</comment>
<dbReference type="PANTHER" id="PTHR46796:SF2">
    <property type="entry name" value="TRANSCRIPTIONAL REGULATORY PROTEIN"/>
    <property type="match status" value="1"/>
</dbReference>